<evidence type="ECO:0000256" key="1">
    <source>
        <dbReference type="SAM" id="SignalP"/>
    </source>
</evidence>
<comment type="caution">
    <text evidence="2">The sequence shown here is derived from an EMBL/GenBank/DDBJ whole genome shotgun (WGS) entry which is preliminary data.</text>
</comment>
<accession>A0A3E1EVE8</accession>
<organism evidence="2 3">
    <name type="scientific">Brumimicrobium aurantiacum</name>
    <dbReference type="NCBI Taxonomy" id="1737063"/>
    <lineage>
        <taxon>Bacteria</taxon>
        <taxon>Pseudomonadati</taxon>
        <taxon>Bacteroidota</taxon>
        <taxon>Flavobacteriia</taxon>
        <taxon>Flavobacteriales</taxon>
        <taxon>Crocinitomicaceae</taxon>
        <taxon>Brumimicrobium</taxon>
    </lineage>
</organism>
<dbReference type="EMBL" id="QURB01000009">
    <property type="protein sequence ID" value="RFC53463.1"/>
    <property type="molecule type" value="Genomic_DNA"/>
</dbReference>
<protein>
    <submittedName>
        <fullName evidence="2">Uncharacterized protein</fullName>
    </submittedName>
</protein>
<feature type="signal peptide" evidence="1">
    <location>
        <begin position="1"/>
        <end position="20"/>
    </location>
</feature>
<evidence type="ECO:0000313" key="3">
    <source>
        <dbReference type="Proteomes" id="UP000257127"/>
    </source>
</evidence>
<gene>
    <name evidence="2" type="ORF">DXU93_13620</name>
</gene>
<dbReference type="OrthoDB" id="1465441at2"/>
<keyword evidence="1" id="KW-0732">Signal</keyword>
<reference evidence="2 3" key="1">
    <citation type="submission" date="2018-08" db="EMBL/GenBank/DDBJ databases">
        <title>The draft genome squence of Brumimicrobium sp. N62.</title>
        <authorList>
            <person name="Du Z.-J."/>
            <person name="Luo H.-R."/>
        </authorList>
    </citation>
    <scope>NUCLEOTIDE SEQUENCE [LARGE SCALE GENOMIC DNA]</scope>
    <source>
        <strain evidence="2 3">N62</strain>
    </source>
</reference>
<proteinExistence type="predicted"/>
<dbReference type="RefSeq" id="WP_116881855.1">
    <property type="nucleotide sequence ID" value="NZ_QURB01000009.1"/>
</dbReference>
<sequence>MKTISIFILALLFSIPFTFSQKDKANEEREKFLSEYSRKMNAGRTKEVKEFIDDELSPLLLDASQFPEQRFQQMKSTVEKIDEKGLAPYPHLDNYVTAVYSLIQKGRTGGVFDDWQTIVEDLLSNRNTRRLEGFLEVSKSFLYEGVIASDPNFTWELTGNDFSFSYDKGPFLAINNTTLSCRTFNRGQRDIPFTDSIIIRNTSGKVDLTSQKFKGNGGTFTWEKAGLSKEETFATLNDFSISFRSTNLSIDSVSLKTPYIEGLVEGKIIDRAIKGNYREDRIKSYPQFSSYEAKFEIDNIVDGVDYKGGFSLTGDQFIGVGNDDEQAELTYYKKGKTYVITHSDQVRLNKNNMTTEMAKIVMYIGMKDSITHTGLDVIYNREQQQLKLQRGTEAISQAPFVNSFHKLNMYVDEIIWNKSESELILGYDINTSEQQRKARFESFDYYDERLYQKIQGLESEHPLVSLYNYAYKYDKFEMTEGTAATALNRTIQQAKPKLLQLSALGFISYDPERDYVYVNPKTEHFVKSKARKTDYDNISFVSDLAPMRVEQGGEQNRRDKKYQELVNKRNKERAKISEYGTMDIVTLDMNINAIDFIKISDMKRTTIFPDSNRVLVKKNRNFVFDGWINTGKWEVKVDDGEFDYAKNKFNIYASEMAYFNANPLRKEDGERAIPLQSVINGLQGEILVDHTKNRSGLNKGYGDYPILVSNEKTRVYYDQMDLHLGAYNKERFYFEIDPFTVDSLMSFDEKELRFPGELTSAGIFPKMRDELKVMPDYSLGFSQDVPDQGYEFYGTEARYENKILLSNNGLQGGGTINFINSSSTSKSLFTFLPDSTIGVAEFENRPQEAGVEFPDAVGPDAFITFLPREKTLKARSHNENINFFDGEASLKGSTVLNEKGMKGRGTIDLKAAKIKSKNFDFTRWQTNTDKASFELTNSFKKKGDLTENALAFKTDNVNGTLDFKKRNGVFRPNKGISIVEFPVNQYICEIDQFTWLMDQDEMTLEKKKQDNLAIESGMDLDGPNFFSVHPKQDSLQFLSPKAMFSLKERTIYAYDTEFLEIADARIFPDSSVVVIRKNAKMEKFENAKIIANFITKYHSIINVDAEVTARRAYTATGDYEYGREGVEKQLIHLTEIRLDTTYQTVAVGSVNQDSILHLSEQFDFYGDVKLKAANPYLTFKGATKVNHNCPDFERSWMAFETTINPENIQIPVAEEMVDLEGNKITVGIRWRISKDIEEVNLYPTFLSQVIGEEDPEVFSANGLLQYNPNQKEFEIASQEKLINRNEKGNYISLKTETCSLDGDGKISLGMDYGAVDVTSIGSVKYNAKTEQTDLDLTMAFRAPVEEKAFREIGSKIVEVKGLKDADFNTTTLEQALVEWTDQKSADKIKSDYTLKREFKNIPKEMEDAIVITGVKLTTYTKPGDNQRGLKTTTTQSAIVNIFNEPVMKYVATNIFAEQRSNMGDRLGMLLIVPGGFQYFIDYDLRKDGIMNILTDDKDFNTAVEELKSDKKKSRKFMYDVTKSSAYKSQFLRVFK</sequence>
<feature type="chain" id="PRO_5017620618" evidence="1">
    <location>
        <begin position="21"/>
        <end position="1535"/>
    </location>
</feature>
<evidence type="ECO:0000313" key="2">
    <source>
        <dbReference type="EMBL" id="RFC53463.1"/>
    </source>
</evidence>
<name>A0A3E1EVE8_9FLAO</name>
<keyword evidence="3" id="KW-1185">Reference proteome</keyword>
<dbReference type="Proteomes" id="UP000257127">
    <property type="component" value="Unassembled WGS sequence"/>
</dbReference>